<keyword evidence="1" id="KW-0732">Signal</keyword>
<name>A0ABN9PTT4_9DINO</name>
<dbReference type="EMBL" id="CAUYUJ010001417">
    <property type="protein sequence ID" value="CAK0795827.1"/>
    <property type="molecule type" value="Genomic_DNA"/>
</dbReference>
<evidence type="ECO:0000313" key="3">
    <source>
        <dbReference type="Proteomes" id="UP001189429"/>
    </source>
</evidence>
<evidence type="ECO:0000313" key="2">
    <source>
        <dbReference type="EMBL" id="CAK0795827.1"/>
    </source>
</evidence>
<sequence>MAGPAPASLGPNAPWFAWLLGLCASNVATTTMAAAAETSATETECIYKFTPTKLRNESTFVHFAEIEFMSSGSQVAVTGAANPGGSNPSLETPEMAIDGSILTKWADVNMQALVLTILDCTAEPDSFRFITASDEYSNDPVQWTLHKYIGSSWVVVHAQDVDYPTPTARYTPTEWFQFPGVMSLVVLSIGYSENAMGQYFHFDWAAELGSGTVSWPVMRQCRSGVELASGVGVLWGNSTGGTSGNAQGRFDDNSTLHNDWQVGDIATNGACQTIYSIISWVYCIGQSSVLDSSRFAGLNHVESSRSC</sequence>
<accession>A0ABN9PTT4</accession>
<feature type="chain" id="PRO_5046532317" evidence="1">
    <location>
        <begin position="29"/>
        <end position="307"/>
    </location>
</feature>
<keyword evidence="3" id="KW-1185">Reference proteome</keyword>
<comment type="caution">
    <text evidence="2">The sequence shown here is derived from an EMBL/GenBank/DDBJ whole genome shotgun (WGS) entry which is preliminary data.</text>
</comment>
<organism evidence="2 3">
    <name type="scientific">Prorocentrum cordatum</name>
    <dbReference type="NCBI Taxonomy" id="2364126"/>
    <lineage>
        <taxon>Eukaryota</taxon>
        <taxon>Sar</taxon>
        <taxon>Alveolata</taxon>
        <taxon>Dinophyceae</taxon>
        <taxon>Prorocentrales</taxon>
        <taxon>Prorocentraceae</taxon>
        <taxon>Prorocentrum</taxon>
    </lineage>
</organism>
<reference evidence="2" key="1">
    <citation type="submission" date="2023-10" db="EMBL/GenBank/DDBJ databases">
        <authorList>
            <person name="Chen Y."/>
            <person name="Shah S."/>
            <person name="Dougan E. K."/>
            <person name="Thang M."/>
            <person name="Chan C."/>
        </authorList>
    </citation>
    <scope>NUCLEOTIDE SEQUENCE [LARGE SCALE GENOMIC DNA]</scope>
</reference>
<protein>
    <submittedName>
        <fullName evidence="2">Uncharacterized protein</fullName>
    </submittedName>
</protein>
<evidence type="ECO:0000256" key="1">
    <source>
        <dbReference type="SAM" id="SignalP"/>
    </source>
</evidence>
<gene>
    <name evidence="2" type="ORF">PCOR1329_LOCUS5376</name>
</gene>
<feature type="signal peptide" evidence="1">
    <location>
        <begin position="1"/>
        <end position="28"/>
    </location>
</feature>
<proteinExistence type="predicted"/>
<dbReference type="Proteomes" id="UP001189429">
    <property type="component" value="Unassembled WGS sequence"/>
</dbReference>